<reference evidence="2" key="2">
    <citation type="submission" date="2021-04" db="EMBL/GenBank/DDBJ databases">
        <authorList>
            <person name="Gilroy R."/>
        </authorList>
    </citation>
    <scope>NUCLEOTIDE SEQUENCE</scope>
    <source>
        <strain evidence="2">CHK188-16595</strain>
    </source>
</reference>
<reference evidence="2" key="1">
    <citation type="journal article" date="2021" name="PeerJ">
        <title>Extensive microbial diversity within the chicken gut microbiome revealed by metagenomics and culture.</title>
        <authorList>
            <person name="Gilroy R."/>
            <person name="Ravi A."/>
            <person name="Getino M."/>
            <person name="Pursley I."/>
            <person name="Horton D.L."/>
            <person name="Alikhan N.F."/>
            <person name="Baker D."/>
            <person name="Gharbi K."/>
            <person name="Hall N."/>
            <person name="Watson M."/>
            <person name="Adriaenssens E.M."/>
            <person name="Foster-Nyarko E."/>
            <person name="Jarju S."/>
            <person name="Secka A."/>
            <person name="Antonio M."/>
            <person name="Oren A."/>
            <person name="Chaudhuri R.R."/>
            <person name="La Ragione R."/>
            <person name="Hildebrand F."/>
            <person name="Pallen M.J."/>
        </authorList>
    </citation>
    <scope>NUCLEOTIDE SEQUENCE</scope>
    <source>
        <strain evidence="2">CHK188-16595</strain>
    </source>
</reference>
<dbReference type="AlphaFoldDB" id="A0A9D2MHT6"/>
<proteinExistence type="predicted"/>
<accession>A0A9D2MHT6</accession>
<dbReference type="PROSITE" id="PS51257">
    <property type="entry name" value="PROKAR_LIPOPROTEIN"/>
    <property type="match status" value="1"/>
</dbReference>
<dbReference type="EMBL" id="DWXN01000002">
    <property type="protein sequence ID" value="HJB74333.1"/>
    <property type="molecule type" value="Genomic_DNA"/>
</dbReference>
<feature type="chain" id="PRO_5039542679" description="VCBS repeat-containing protein" evidence="1">
    <location>
        <begin position="26"/>
        <end position="436"/>
    </location>
</feature>
<evidence type="ECO:0000313" key="2">
    <source>
        <dbReference type="EMBL" id="HJB74333.1"/>
    </source>
</evidence>
<name>A0A9D2MHT6_9FIRM</name>
<sequence length="436" mass="47901">MKWIKLTAAVLLLSLVLSGCSFRLASSVDELISPVSPQGDDADVQNALSSYVSGGYTLKTPSGGEFTTAFSFFDVDGDSADEAVVFYEPEKTPGKICMAVIDKTAQNWSVIYNISSEYSDVYSLSFSDLTGDGVLEFVVLWDVISNSTNHVLTVYRQNTGSGYSLEPVGSELTVNNCIVVDMDLDSVNEMLAFTIETGDEISASATLYEYSDGGRETIGRTKLDGHISYYDDIQYDVEDDRVYIYADAVKSDGTQMLTEVIYWSDYYNTIISPFYSYSSGVTNATSRSVMLNCSDVDEDGITEIPTDAQKDAMPEDVYAVEWNKYNDSVLVKDCSSIVVVKDEYQLIISDAYFDKIKVLYSPEDSLLTVTDENDEILFSVMCVLKAHYDSASTSFAGFTAVAESSGYVYLVHTENGGNGDFSADAVKSMLRTYKGE</sequence>
<keyword evidence="1" id="KW-0732">Signal</keyword>
<evidence type="ECO:0008006" key="4">
    <source>
        <dbReference type="Google" id="ProtNLM"/>
    </source>
</evidence>
<dbReference type="SUPFAM" id="SSF69318">
    <property type="entry name" value="Integrin alpha N-terminal domain"/>
    <property type="match status" value="1"/>
</dbReference>
<comment type="caution">
    <text evidence="2">The sequence shown here is derived from an EMBL/GenBank/DDBJ whole genome shotgun (WGS) entry which is preliminary data.</text>
</comment>
<dbReference type="InterPro" id="IPR028994">
    <property type="entry name" value="Integrin_alpha_N"/>
</dbReference>
<dbReference type="Proteomes" id="UP000823877">
    <property type="component" value="Unassembled WGS sequence"/>
</dbReference>
<gene>
    <name evidence="2" type="ORF">IAA37_01505</name>
</gene>
<feature type="signal peptide" evidence="1">
    <location>
        <begin position="1"/>
        <end position="25"/>
    </location>
</feature>
<evidence type="ECO:0000313" key="3">
    <source>
        <dbReference type="Proteomes" id="UP000823877"/>
    </source>
</evidence>
<organism evidence="2 3">
    <name type="scientific">Candidatus Eubacterium faecale</name>
    <dbReference type="NCBI Taxonomy" id="2838568"/>
    <lineage>
        <taxon>Bacteria</taxon>
        <taxon>Bacillati</taxon>
        <taxon>Bacillota</taxon>
        <taxon>Clostridia</taxon>
        <taxon>Eubacteriales</taxon>
        <taxon>Eubacteriaceae</taxon>
        <taxon>Eubacterium</taxon>
    </lineage>
</organism>
<evidence type="ECO:0000256" key="1">
    <source>
        <dbReference type="SAM" id="SignalP"/>
    </source>
</evidence>
<protein>
    <recommendedName>
        <fullName evidence="4">VCBS repeat-containing protein</fullName>
    </recommendedName>
</protein>